<reference evidence="2" key="1">
    <citation type="journal article" date="2023" name="Mol. Phylogenet. Evol.">
        <title>Genome-scale phylogeny and comparative genomics of the fungal order Sordariales.</title>
        <authorList>
            <person name="Hensen N."/>
            <person name="Bonometti L."/>
            <person name="Westerberg I."/>
            <person name="Brannstrom I.O."/>
            <person name="Guillou S."/>
            <person name="Cros-Aarteil S."/>
            <person name="Calhoun S."/>
            <person name="Haridas S."/>
            <person name="Kuo A."/>
            <person name="Mondo S."/>
            <person name="Pangilinan J."/>
            <person name="Riley R."/>
            <person name="LaButti K."/>
            <person name="Andreopoulos B."/>
            <person name="Lipzen A."/>
            <person name="Chen C."/>
            <person name="Yan M."/>
            <person name="Daum C."/>
            <person name="Ng V."/>
            <person name="Clum A."/>
            <person name="Steindorff A."/>
            <person name="Ohm R.A."/>
            <person name="Martin F."/>
            <person name="Silar P."/>
            <person name="Natvig D.O."/>
            <person name="Lalanne C."/>
            <person name="Gautier V."/>
            <person name="Ament-Velasquez S.L."/>
            <person name="Kruys A."/>
            <person name="Hutchinson M.I."/>
            <person name="Powell A.J."/>
            <person name="Barry K."/>
            <person name="Miller A.N."/>
            <person name="Grigoriev I.V."/>
            <person name="Debuchy R."/>
            <person name="Gladieux P."/>
            <person name="Hiltunen Thoren M."/>
            <person name="Johannesson H."/>
        </authorList>
    </citation>
    <scope>NUCLEOTIDE SEQUENCE</scope>
    <source>
        <strain evidence="2">CBS 103.79</strain>
    </source>
</reference>
<evidence type="ECO:0000313" key="2">
    <source>
        <dbReference type="EMBL" id="KAK3901988.1"/>
    </source>
</evidence>
<dbReference type="AlphaFoldDB" id="A0AAN6MLC8"/>
<dbReference type="GO" id="GO:0005794">
    <property type="term" value="C:Golgi apparatus"/>
    <property type="evidence" value="ECO:0007669"/>
    <property type="project" value="TreeGrafter"/>
</dbReference>
<dbReference type="InterPro" id="IPR008551">
    <property type="entry name" value="TANGO2"/>
</dbReference>
<gene>
    <name evidence="2" type="ORF">C8A05DRAFT_34311</name>
</gene>
<accession>A0AAN6MLC8</accession>
<feature type="region of interest" description="Disordered" evidence="1">
    <location>
        <begin position="35"/>
        <end position="67"/>
    </location>
</feature>
<comment type="caution">
    <text evidence="2">The sequence shown here is derived from an EMBL/GenBank/DDBJ whole genome shotgun (WGS) entry which is preliminary data.</text>
</comment>
<dbReference type="PANTHER" id="PTHR17985">
    <property type="entry name" value="SER/THR-RICH PROTEIN T10 IN DGCR REGION"/>
    <property type="match status" value="1"/>
</dbReference>
<dbReference type="PANTHER" id="PTHR17985:SF8">
    <property type="entry name" value="TRANSPORT AND GOLGI ORGANIZATION PROTEIN 2 HOMOLOG"/>
    <property type="match status" value="1"/>
</dbReference>
<dbReference type="GO" id="GO:0009306">
    <property type="term" value="P:protein secretion"/>
    <property type="evidence" value="ECO:0007669"/>
    <property type="project" value="TreeGrafter"/>
</dbReference>
<sequence length="378" mass="41408">MCIALVTTAHPDYALVVIDNRDEYILRPTSRPHWWTTRAEPVPRGPNPSSSSSPHGANAAVDSTNPTDVEVLSSRDLQRAERGTWLGITKGGNFAVLTNYRETNTSDTAHPVHGTRSRGGMVTAWLGAHPAESTDQFVHRMLDDDGGVKGVGGFSLICGKLRRAKYDKNIEPLAIISNRCDHAGQVPWICGRRGSVYGLSNATYRRPGDPPEDGEDDEPIWPKIAVGRDKLSAVVSSAPAEAQLLPALFDLLDTQDFPPNRTLDLEQVIPLLKDSIFIPAVGGEQHQQQMEEARSRGKTGGNPPGGETPAPEDHPNGFETGLYGTQRQTVILVDWEGNVTYTERALWDANGNEILRGEGDETFRFKIEGFEQLAELRN</sequence>
<dbReference type="GO" id="GO:0007030">
    <property type="term" value="P:Golgi organization"/>
    <property type="evidence" value="ECO:0007669"/>
    <property type="project" value="TreeGrafter"/>
</dbReference>
<organism evidence="2 3">
    <name type="scientific">Staphylotrichum tortipilum</name>
    <dbReference type="NCBI Taxonomy" id="2831512"/>
    <lineage>
        <taxon>Eukaryota</taxon>
        <taxon>Fungi</taxon>
        <taxon>Dikarya</taxon>
        <taxon>Ascomycota</taxon>
        <taxon>Pezizomycotina</taxon>
        <taxon>Sordariomycetes</taxon>
        <taxon>Sordariomycetidae</taxon>
        <taxon>Sordariales</taxon>
        <taxon>Chaetomiaceae</taxon>
        <taxon>Staphylotrichum</taxon>
    </lineage>
</organism>
<dbReference type="EMBL" id="MU855540">
    <property type="protein sequence ID" value="KAK3901988.1"/>
    <property type="molecule type" value="Genomic_DNA"/>
</dbReference>
<keyword evidence="3" id="KW-1185">Reference proteome</keyword>
<dbReference type="Proteomes" id="UP001303889">
    <property type="component" value="Unassembled WGS sequence"/>
</dbReference>
<proteinExistence type="predicted"/>
<evidence type="ECO:0000313" key="3">
    <source>
        <dbReference type="Proteomes" id="UP001303889"/>
    </source>
</evidence>
<reference evidence="2" key="2">
    <citation type="submission" date="2023-05" db="EMBL/GenBank/DDBJ databases">
        <authorList>
            <consortium name="Lawrence Berkeley National Laboratory"/>
            <person name="Steindorff A."/>
            <person name="Hensen N."/>
            <person name="Bonometti L."/>
            <person name="Westerberg I."/>
            <person name="Brannstrom I.O."/>
            <person name="Guillou S."/>
            <person name="Cros-Aarteil S."/>
            <person name="Calhoun S."/>
            <person name="Haridas S."/>
            <person name="Kuo A."/>
            <person name="Mondo S."/>
            <person name="Pangilinan J."/>
            <person name="Riley R."/>
            <person name="Labutti K."/>
            <person name="Andreopoulos B."/>
            <person name="Lipzen A."/>
            <person name="Chen C."/>
            <person name="Yanf M."/>
            <person name="Daum C."/>
            <person name="Ng V."/>
            <person name="Clum A."/>
            <person name="Ohm R."/>
            <person name="Martin F."/>
            <person name="Silar P."/>
            <person name="Natvig D."/>
            <person name="Lalanne C."/>
            <person name="Gautier V."/>
            <person name="Ament-Velasquez S.L."/>
            <person name="Kruys A."/>
            <person name="Hutchinson M.I."/>
            <person name="Powell A.J."/>
            <person name="Barry K."/>
            <person name="Miller A.N."/>
            <person name="Grigoriev I.V."/>
            <person name="Debuchy R."/>
            <person name="Gladieux P."/>
            <person name="Thoren M.H."/>
            <person name="Johannesson H."/>
        </authorList>
    </citation>
    <scope>NUCLEOTIDE SEQUENCE</scope>
    <source>
        <strain evidence="2">CBS 103.79</strain>
    </source>
</reference>
<dbReference type="Pfam" id="PF05742">
    <property type="entry name" value="TANGO2"/>
    <property type="match status" value="2"/>
</dbReference>
<feature type="region of interest" description="Disordered" evidence="1">
    <location>
        <begin position="282"/>
        <end position="321"/>
    </location>
</feature>
<evidence type="ECO:0000256" key="1">
    <source>
        <dbReference type="SAM" id="MobiDB-lite"/>
    </source>
</evidence>
<name>A0AAN6MLC8_9PEZI</name>
<protein>
    <submittedName>
        <fullName evidence="2">NRDE protein-domain-containing protein</fullName>
    </submittedName>
</protein>